<comment type="caution">
    <text evidence="1">The sequence shown here is derived from an EMBL/GenBank/DDBJ whole genome shotgun (WGS) entry which is preliminary data.</text>
</comment>
<dbReference type="Gene3D" id="2.180.10.10">
    <property type="entry name" value="RHS repeat-associated core"/>
    <property type="match status" value="1"/>
</dbReference>
<name>A0ABD5AQR1_ACICA</name>
<sequence length="56" mass="6344">MYNQTGSITFNLRFPGQYYDVGTNQFYNPELGRYMEPDPIGLEAGLNPYAYAGSIQ</sequence>
<accession>A0ABD5AQR1</accession>
<dbReference type="AlphaFoldDB" id="A0ABD5AQR1"/>
<dbReference type="EMBL" id="JAUSQP010000005">
    <property type="protein sequence ID" value="MDP9804688.1"/>
    <property type="molecule type" value="Genomic_DNA"/>
</dbReference>
<dbReference type="NCBIfam" id="TIGR03696">
    <property type="entry name" value="Rhs_assc_core"/>
    <property type="match status" value="1"/>
</dbReference>
<organism evidence="1 2">
    <name type="scientific">Acinetobacter calcoaceticus</name>
    <dbReference type="NCBI Taxonomy" id="471"/>
    <lineage>
        <taxon>Bacteria</taxon>
        <taxon>Pseudomonadati</taxon>
        <taxon>Pseudomonadota</taxon>
        <taxon>Gammaproteobacteria</taxon>
        <taxon>Moraxellales</taxon>
        <taxon>Moraxellaceae</taxon>
        <taxon>Acinetobacter</taxon>
        <taxon>Acinetobacter calcoaceticus/baumannii complex</taxon>
    </lineage>
</organism>
<gene>
    <name evidence="1" type="ORF">J2771_002977</name>
</gene>
<evidence type="ECO:0000313" key="2">
    <source>
        <dbReference type="Proteomes" id="UP001240164"/>
    </source>
</evidence>
<proteinExistence type="predicted"/>
<evidence type="ECO:0000313" key="1">
    <source>
        <dbReference type="EMBL" id="MDP9804688.1"/>
    </source>
</evidence>
<dbReference type="Proteomes" id="UP001240164">
    <property type="component" value="Unassembled WGS sequence"/>
</dbReference>
<reference evidence="1 2" key="1">
    <citation type="submission" date="2023-07" db="EMBL/GenBank/DDBJ databases">
        <title>Sorghum-associated microbial communities from plants grown in Nebraska, USA.</title>
        <authorList>
            <person name="Schachtman D."/>
        </authorList>
    </citation>
    <scope>NUCLEOTIDE SEQUENCE [LARGE SCALE GENOMIC DNA]</scope>
    <source>
        <strain evidence="1 2">CC146</strain>
    </source>
</reference>
<dbReference type="InterPro" id="IPR022385">
    <property type="entry name" value="Rhs_assc_core"/>
</dbReference>
<protein>
    <submittedName>
        <fullName evidence="1">RHS repeat-associated protein</fullName>
    </submittedName>
</protein>